<dbReference type="Proteomes" id="UP000292298">
    <property type="component" value="Unassembled WGS sequence"/>
</dbReference>
<proteinExistence type="predicted"/>
<dbReference type="EMBL" id="SHLI01000001">
    <property type="protein sequence ID" value="RZU98587.1"/>
    <property type="molecule type" value="Genomic_DNA"/>
</dbReference>
<sequence>MSTSVASGSEPLSAFHHQDGDRLWVDADQGSRFAKQVAGDHNPLHDVKAPRFCVPGDLLFALITHRYGLSQRFALSFRGMLRAGTPLVFPPRSGSEFAIAGDDGREYVHVTHDTPLPSDEAARLALIRAYVGCSGETFPDRLCPLLAEAGVMFNPQRPFLVYDSMALDLERAPGIDVAVNPQDASLTVSGKRADVRFDYRIEDGEGVIGHAAKWMVVSGLRAYDDEAMAEVIDAYHARRRE</sequence>
<gene>
    <name evidence="1" type="ORF">EV698_0838</name>
</gene>
<protein>
    <submittedName>
        <fullName evidence="1">Uncharacterized protein DUF3581</fullName>
    </submittedName>
</protein>
<name>A0A4Q8D047_9GAMM</name>
<dbReference type="RefSeq" id="WP_130502880.1">
    <property type="nucleotide sequence ID" value="NZ_SHLI01000001.1"/>
</dbReference>
<dbReference type="Pfam" id="PF12119">
    <property type="entry name" value="DUF3581"/>
    <property type="match status" value="1"/>
</dbReference>
<accession>A0A4Q8D047</accession>
<reference evidence="1 2" key="1">
    <citation type="submission" date="2019-02" db="EMBL/GenBank/DDBJ databases">
        <title>Genomic Encyclopedia of Type Strains, Phase IV (KMG-IV): sequencing the most valuable type-strain genomes for metagenomic binning, comparative biology and taxonomic classification.</title>
        <authorList>
            <person name="Goeker M."/>
        </authorList>
    </citation>
    <scope>NUCLEOTIDE SEQUENCE [LARGE SCALE GENOMIC DNA]</scope>
    <source>
        <strain evidence="1 2">DSM 21056</strain>
    </source>
</reference>
<dbReference type="InterPro" id="IPR021974">
    <property type="entry name" value="DUF3581"/>
</dbReference>
<keyword evidence="2" id="KW-1185">Reference proteome</keyword>
<evidence type="ECO:0000313" key="1">
    <source>
        <dbReference type="EMBL" id="RZU98587.1"/>
    </source>
</evidence>
<evidence type="ECO:0000313" key="2">
    <source>
        <dbReference type="Proteomes" id="UP000292298"/>
    </source>
</evidence>
<dbReference type="AlphaFoldDB" id="A0A4Q8D047"/>
<organism evidence="1 2">
    <name type="scientific">Spiribacter vilamensis</name>
    <dbReference type="NCBI Taxonomy" id="531306"/>
    <lineage>
        <taxon>Bacteria</taxon>
        <taxon>Pseudomonadati</taxon>
        <taxon>Pseudomonadota</taxon>
        <taxon>Gammaproteobacteria</taxon>
        <taxon>Chromatiales</taxon>
        <taxon>Ectothiorhodospiraceae</taxon>
        <taxon>Spiribacter</taxon>
    </lineage>
</organism>
<comment type="caution">
    <text evidence="1">The sequence shown here is derived from an EMBL/GenBank/DDBJ whole genome shotgun (WGS) entry which is preliminary data.</text>
</comment>
<dbReference type="OrthoDB" id="5892138at2"/>